<reference evidence="1 2" key="1">
    <citation type="submission" date="2018-07" db="EMBL/GenBank/DDBJ databases">
        <authorList>
            <person name="Dixon J."/>
            <person name="Knudsen H.R."/>
            <person name="Rock W."/>
            <person name="Scott A.N."/>
            <person name="Walsdorf S.L."/>
            <person name="Layton S.R."/>
            <person name="Nayek S."/>
            <person name="Kim T."/>
            <person name="Hughes L.E."/>
            <person name="Garlena R.A."/>
            <person name="Russell D.A."/>
            <person name="Pope W.H."/>
            <person name="Jacobs-Sera D."/>
            <person name="Hatfull G.F."/>
        </authorList>
    </citation>
    <scope>NUCLEOTIDE SEQUENCE [LARGE SCALE GENOMIC DNA]</scope>
</reference>
<organism evidence="1 2">
    <name type="scientific">Streptomyces phage SparkleGoddess</name>
    <dbReference type="NCBI Taxonomy" id="2283305"/>
    <lineage>
        <taxon>Viruses</taxon>
        <taxon>Duplodnaviria</taxon>
        <taxon>Heunggongvirae</taxon>
        <taxon>Uroviricota</taxon>
        <taxon>Caudoviricetes</taxon>
        <taxon>Stanwilliamsviridae</taxon>
        <taxon>Loccivirinae</taxon>
        <taxon>Gilsonvirus</taxon>
        <taxon>Gilsonvirus comrade</taxon>
    </lineage>
</organism>
<proteinExistence type="predicted"/>
<gene>
    <name evidence="1" type="primary">199</name>
    <name evidence="1" type="ORF">SEA_SPARKLEGODDESS_199</name>
</gene>
<dbReference type="Proteomes" id="UP000259914">
    <property type="component" value="Segment"/>
</dbReference>
<evidence type="ECO:0000313" key="1">
    <source>
        <dbReference type="EMBL" id="AXH68878.1"/>
    </source>
</evidence>
<evidence type="ECO:0000313" key="2">
    <source>
        <dbReference type="Proteomes" id="UP000259914"/>
    </source>
</evidence>
<protein>
    <submittedName>
        <fullName evidence="1">Uncharacterized protein</fullName>
    </submittedName>
</protein>
<name>A0A345ME97_9CAUD</name>
<dbReference type="EMBL" id="MH590589">
    <property type="protein sequence ID" value="AXH68878.1"/>
    <property type="molecule type" value="Genomic_DNA"/>
</dbReference>
<sequence>MTAQDLGATPQQLINKAEGMLNQISEYPTERDEPRIIKARALIELAQAKIALKEFHRAR</sequence>
<accession>A0A345ME97</accession>